<dbReference type="InterPro" id="IPR027904">
    <property type="entry name" value="DUF4587"/>
</dbReference>
<dbReference type="Pfam" id="PF15248">
    <property type="entry name" value="DUF4587"/>
    <property type="match status" value="1"/>
</dbReference>
<name>A0A7M4DX74_CROPO</name>
<protein>
    <recommendedName>
        <fullName evidence="1">DUF4587 domain-containing protein</fullName>
    </recommendedName>
</protein>
<keyword evidence="3" id="KW-1185">Reference proteome</keyword>
<reference evidence="2" key="2">
    <citation type="submission" date="2025-09" db="UniProtKB">
        <authorList>
            <consortium name="Ensembl"/>
        </authorList>
    </citation>
    <scope>IDENTIFICATION</scope>
</reference>
<dbReference type="PANTHER" id="PTHR28604:SF1">
    <property type="entry name" value="PROLINE-RICH PROTEIN 29"/>
    <property type="match status" value="1"/>
</dbReference>
<proteinExistence type="predicted"/>
<accession>A0A7M4DX74</accession>
<feature type="domain" description="DUF4587" evidence="1">
    <location>
        <begin position="39"/>
        <end position="77"/>
    </location>
</feature>
<reference evidence="2" key="1">
    <citation type="submission" date="2025-08" db="UniProtKB">
        <authorList>
            <consortium name="Ensembl"/>
        </authorList>
    </citation>
    <scope>IDENTIFICATION</scope>
</reference>
<dbReference type="AlphaFoldDB" id="A0A7M4DX74"/>
<organism evidence="2 3">
    <name type="scientific">Crocodylus porosus</name>
    <name type="common">Saltwater crocodile</name>
    <name type="synonym">Estuarine crocodile</name>
    <dbReference type="NCBI Taxonomy" id="8502"/>
    <lineage>
        <taxon>Eukaryota</taxon>
        <taxon>Metazoa</taxon>
        <taxon>Chordata</taxon>
        <taxon>Craniata</taxon>
        <taxon>Vertebrata</taxon>
        <taxon>Euteleostomi</taxon>
        <taxon>Archelosauria</taxon>
        <taxon>Archosauria</taxon>
        <taxon>Crocodylia</taxon>
        <taxon>Longirostres</taxon>
        <taxon>Crocodylidae</taxon>
        <taxon>Crocodylus</taxon>
    </lineage>
</organism>
<dbReference type="InterPro" id="IPR038915">
    <property type="entry name" value="PRR29-like"/>
</dbReference>
<evidence type="ECO:0000313" key="2">
    <source>
        <dbReference type="Ensembl" id="ENSCPRP00005001158.1"/>
    </source>
</evidence>
<dbReference type="PANTHER" id="PTHR28604">
    <property type="match status" value="1"/>
</dbReference>
<evidence type="ECO:0000313" key="3">
    <source>
        <dbReference type="Proteomes" id="UP000594220"/>
    </source>
</evidence>
<evidence type="ECO:0000259" key="1">
    <source>
        <dbReference type="Pfam" id="PF15248"/>
    </source>
</evidence>
<dbReference type="Proteomes" id="UP000594220">
    <property type="component" value="Unplaced"/>
</dbReference>
<dbReference type="Ensembl" id="ENSCPRT00005001356.1">
    <property type="protein sequence ID" value="ENSCPRP00005001158.1"/>
    <property type="gene ID" value="ENSCPRG00005000892.1"/>
</dbReference>
<sequence length="161" mass="16987">SSPQPGRAWCCPSPSPQRLPALAPHADPGAPVNIFMLTDLIELMMIQNAQMHQVIMNNLTMSALTSFGLSPAPPTAQGLKMTATLPTIIQGGEEHYVAAAFAPAATLSSMLPLPTPKCRRGRREISMCCMSTTMPAPQELLGCYIPAGQPGSSAYAADSCF</sequence>